<sequence>MEITIGIYALIYIFFFLVIPGFLARRFYYHGEFSKQININTNSVMNFIYSLFVGILLSLLFISIFNCFSKQGINIDNILNDFDTNFVTSLGDESTDKTKSISLAKKGKFDGLSENIYSDYLPFLGGIYFFSAIIGFFLSKIVLLFSWDTRWKFLRFSNNWHYLFSGKILKFKKYISSEIDHRLKVKYTYLDILVSEKGEETTLYSGLFADYDLNPQDTCKLEKIHLYKAIRYKKNDDGTTVSKNIPGNLFTIVGDRILNINCTYICFDEEESNNKKFSNQKNLLIPVQIASTLFFLTILISFTFSLNIFNSSWYNQELLSKSFFYKVLIIFTLNFGIGLITPFEIFKKEKKVKFIGMKAYSLKIILIIISLCLIYISNRYF</sequence>
<keyword evidence="1" id="KW-1133">Transmembrane helix</keyword>
<feature type="transmembrane region" description="Helical" evidence="1">
    <location>
        <begin position="127"/>
        <end position="147"/>
    </location>
</feature>
<name>A0ABT0TN60_9FLAO</name>
<proteinExistence type="predicted"/>
<feature type="transmembrane region" description="Helical" evidence="1">
    <location>
        <begin position="6"/>
        <end position="24"/>
    </location>
</feature>
<accession>A0ABT0TN60</accession>
<evidence type="ECO:0000313" key="2">
    <source>
        <dbReference type="EMBL" id="MCL9808931.1"/>
    </source>
</evidence>
<feature type="transmembrane region" description="Helical" evidence="1">
    <location>
        <begin position="283"/>
        <end position="303"/>
    </location>
</feature>
<comment type="caution">
    <text evidence="2">The sequence shown here is derived from an EMBL/GenBank/DDBJ whole genome shotgun (WGS) entry which is preliminary data.</text>
</comment>
<feature type="transmembrane region" description="Helical" evidence="1">
    <location>
        <begin position="44"/>
        <end position="65"/>
    </location>
</feature>
<dbReference type="EMBL" id="JAMLJM010000003">
    <property type="protein sequence ID" value="MCL9808931.1"/>
    <property type="molecule type" value="Genomic_DNA"/>
</dbReference>
<feature type="transmembrane region" description="Helical" evidence="1">
    <location>
        <begin position="355"/>
        <end position="376"/>
    </location>
</feature>
<feature type="transmembrane region" description="Helical" evidence="1">
    <location>
        <begin position="323"/>
        <end position="343"/>
    </location>
</feature>
<evidence type="ECO:0000313" key="3">
    <source>
        <dbReference type="Proteomes" id="UP001317191"/>
    </source>
</evidence>
<gene>
    <name evidence="2" type="ORF">NAT50_06110</name>
</gene>
<keyword evidence="1" id="KW-0472">Membrane</keyword>
<keyword evidence="3" id="KW-1185">Reference proteome</keyword>
<evidence type="ECO:0008006" key="4">
    <source>
        <dbReference type="Google" id="ProtNLM"/>
    </source>
</evidence>
<protein>
    <recommendedName>
        <fullName evidence="4">DUF3592 domain-containing protein</fullName>
    </recommendedName>
</protein>
<organism evidence="2 3">
    <name type="scientific">Flavobacterium luminosum</name>
    <dbReference type="NCBI Taxonomy" id="2949086"/>
    <lineage>
        <taxon>Bacteria</taxon>
        <taxon>Pseudomonadati</taxon>
        <taxon>Bacteroidota</taxon>
        <taxon>Flavobacteriia</taxon>
        <taxon>Flavobacteriales</taxon>
        <taxon>Flavobacteriaceae</taxon>
        <taxon>Flavobacterium</taxon>
    </lineage>
</organism>
<evidence type="ECO:0000256" key="1">
    <source>
        <dbReference type="SAM" id="Phobius"/>
    </source>
</evidence>
<dbReference type="RefSeq" id="WP_250592331.1">
    <property type="nucleotide sequence ID" value="NZ_JAMLJM010000003.1"/>
</dbReference>
<keyword evidence="1" id="KW-0812">Transmembrane</keyword>
<dbReference type="Proteomes" id="UP001317191">
    <property type="component" value="Unassembled WGS sequence"/>
</dbReference>
<reference evidence="2 3" key="1">
    <citation type="submission" date="2022-05" db="EMBL/GenBank/DDBJ databases">
        <title>Flavobacterium sp., isolated from activated sludge.</title>
        <authorList>
            <person name="Ran Q."/>
        </authorList>
    </citation>
    <scope>NUCLEOTIDE SEQUENCE [LARGE SCALE GENOMIC DNA]</scope>
    <source>
        <strain evidence="2 3">HXWNR70</strain>
    </source>
</reference>